<accession>A0A7I5E5Z3</accession>
<feature type="transmembrane region" description="Helical" evidence="2">
    <location>
        <begin position="157"/>
        <end position="179"/>
    </location>
</feature>
<feature type="transmembrane region" description="Helical" evidence="2">
    <location>
        <begin position="46"/>
        <end position="67"/>
    </location>
</feature>
<protein>
    <submittedName>
        <fullName evidence="4">Transmembrane protein</fullName>
    </submittedName>
</protein>
<feature type="region of interest" description="Disordered" evidence="1">
    <location>
        <begin position="350"/>
        <end position="379"/>
    </location>
</feature>
<sequence>MGSSAPEAMSPISTIRRIRKADAVGRLRTRSDYYLWFFGQVHVKQLLVFLHFFLLVVSVWFMCAAGADNLSGLGFPGLDGFPPFDVHHGSKPDQKLDPSQVTPPTTRPMFLYAARNIVSGLGYFYFFSTIMGLIALRATDGVWQHESVITVRCTSPALLLFPFLLCMLSFGGGLFIWSVRVIRKQFLTFDEAHANDNVVFLIIESVRFVLLPCAIIWAVYIYFFYGCIRGFIFVYRRSHQSSSRKNGVSTVNSTSWSFRDRSSFTEASAERLNIKYGFLNRLTVGTRDWHSNKCAENPILRNYTRKIEGENITSLVSEEVNVSFGSGTSENNNPNRSFCGFNSSFRQLDTVHEESETQENTTASSETETATGANMKTRM</sequence>
<dbReference type="Proteomes" id="UP000025227">
    <property type="component" value="Unplaced"/>
</dbReference>
<keyword evidence="3" id="KW-1185">Reference proteome</keyword>
<feature type="compositionally biased region" description="Low complexity" evidence="1">
    <location>
        <begin position="358"/>
        <end position="373"/>
    </location>
</feature>
<keyword evidence="2" id="KW-0472">Membrane</keyword>
<evidence type="ECO:0000313" key="4">
    <source>
        <dbReference type="WBParaSite" id="HCON_00018680-00001"/>
    </source>
</evidence>
<dbReference type="AlphaFoldDB" id="A0A7I5E5Z3"/>
<dbReference type="OrthoDB" id="5872164at2759"/>
<keyword evidence="2" id="KW-0812">Transmembrane</keyword>
<feature type="transmembrane region" description="Helical" evidence="2">
    <location>
        <begin position="209"/>
        <end position="235"/>
    </location>
</feature>
<proteinExistence type="predicted"/>
<organism evidence="3 4">
    <name type="scientific">Haemonchus contortus</name>
    <name type="common">Barber pole worm</name>
    <dbReference type="NCBI Taxonomy" id="6289"/>
    <lineage>
        <taxon>Eukaryota</taxon>
        <taxon>Metazoa</taxon>
        <taxon>Ecdysozoa</taxon>
        <taxon>Nematoda</taxon>
        <taxon>Chromadorea</taxon>
        <taxon>Rhabditida</taxon>
        <taxon>Rhabditina</taxon>
        <taxon>Rhabditomorpha</taxon>
        <taxon>Strongyloidea</taxon>
        <taxon>Trichostrongylidae</taxon>
        <taxon>Haemonchus</taxon>
    </lineage>
</organism>
<name>A0A7I5E5Z3_HAECO</name>
<reference evidence="4" key="1">
    <citation type="submission" date="2020-12" db="UniProtKB">
        <authorList>
            <consortium name="WormBaseParasite"/>
        </authorList>
    </citation>
    <scope>IDENTIFICATION</scope>
    <source>
        <strain evidence="4">MHco3</strain>
    </source>
</reference>
<dbReference type="WBParaSite" id="HCON_00018680-00001">
    <property type="protein sequence ID" value="HCON_00018680-00001"/>
    <property type="gene ID" value="HCON_00018680"/>
</dbReference>
<evidence type="ECO:0000256" key="1">
    <source>
        <dbReference type="SAM" id="MobiDB-lite"/>
    </source>
</evidence>
<evidence type="ECO:0000313" key="3">
    <source>
        <dbReference type="Proteomes" id="UP000025227"/>
    </source>
</evidence>
<evidence type="ECO:0000256" key="2">
    <source>
        <dbReference type="SAM" id="Phobius"/>
    </source>
</evidence>
<keyword evidence="2" id="KW-1133">Transmembrane helix</keyword>
<feature type="transmembrane region" description="Helical" evidence="2">
    <location>
        <begin position="117"/>
        <end position="136"/>
    </location>
</feature>